<sequence length="54" mass="6173">MYISRTFDTRPARFALSLIHLPIKSRRYPAKQERLATPQEMADIARWPADAGGT</sequence>
<reference evidence="1 2" key="1">
    <citation type="submission" date="2023-04" db="EMBL/GenBank/DDBJ databases">
        <title>Forest soil microbial communities from Buena Vista Peninsula, Colon Province, Panama.</title>
        <authorList>
            <person name="Bouskill N."/>
        </authorList>
    </citation>
    <scope>NUCLEOTIDE SEQUENCE [LARGE SCALE GENOMIC DNA]</scope>
    <source>
        <strain evidence="1 2">AC80</strain>
    </source>
</reference>
<keyword evidence="2" id="KW-1185">Reference proteome</keyword>
<organism evidence="1 2">
    <name type="scientific">Mycolicibacterium frederiksbergense</name>
    <dbReference type="NCBI Taxonomy" id="117567"/>
    <lineage>
        <taxon>Bacteria</taxon>
        <taxon>Bacillati</taxon>
        <taxon>Actinomycetota</taxon>
        <taxon>Actinomycetes</taxon>
        <taxon>Mycobacteriales</taxon>
        <taxon>Mycobacteriaceae</taxon>
        <taxon>Mycolicibacterium</taxon>
    </lineage>
</organism>
<evidence type="ECO:0000313" key="1">
    <source>
        <dbReference type="EMBL" id="MDH6194906.1"/>
    </source>
</evidence>
<evidence type="ECO:0000313" key="2">
    <source>
        <dbReference type="Proteomes" id="UP001160130"/>
    </source>
</evidence>
<dbReference type="Proteomes" id="UP001160130">
    <property type="component" value="Unassembled WGS sequence"/>
</dbReference>
<proteinExistence type="predicted"/>
<dbReference type="EMBL" id="JARXVE010000002">
    <property type="protein sequence ID" value="MDH6194906.1"/>
    <property type="molecule type" value="Genomic_DNA"/>
</dbReference>
<gene>
    <name evidence="1" type="ORF">M2272_001535</name>
</gene>
<comment type="caution">
    <text evidence="1">The sequence shown here is derived from an EMBL/GenBank/DDBJ whole genome shotgun (WGS) entry which is preliminary data.</text>
</comment>
<protein>
    <submittedName>
        <fullName evidence="1">Uncharacterized protein</fullName>
    </submittedName>
</protein>
<name>A0ABT6KW14_9MYCO</name>
<accession>A0ABT6KW14</accession>